<proteinExistence type="inferred from homology"/>
<dbReference type="GeneTree" id="ENSGT01010000229994"/>
<sequence>MASPPAAVIMVPQWTVNTKPQPMFFPTSRIEESYKILNKGQPKALGTTQLVLTLLHISLGTLGTFFLYSEFSISTYSAICFWGALFYIISGSLSIAVENNPYHSLINGFQAMNILSSVVSLFALAIFIIDAYFTGPMIISYDYYDYITNDDIYSNYSSHPSYAIYSYRSNGFRISVLTFLIISTVLQFCVCVSLSIVGCKYASHRSNARAQVFVVPNNHPSSAVIINPNPYKVSPSNGV</sequence>
<feature type="transmembrane region" description="Helical" evidence="6">
    <location>
        <begin position="50"/>
        <end position="69"/>
    </location>
</feature>
<dbReference type="PANTHER" id="PTHR23320:SF128">
    <property type="entry name" value="MEMBRANE-SPANNING 4-DOMAINS SUBFAMILY A MEMBER 4A"/>
    <property type="match status" value="1"/>
</dbReference>
<dbReference type="InterPro" id="IPR007237">
    <property type="entry name" value="CD20-like"/>
</dbReference>
<evidence type="ECO:0000256" key="6">
    <source>
        <dbReference type="SAM" id="Phobius"/>
    </source>
</evidence>
<evidence type="ECO:0000256" key="5">
    <source>
        <dbReference type="ARBA" id="ARBA00023136"/>
    </source>
</evidence>
<evidence type="ECO:0000256" key="2">
    <source>
        <dbReference type="ARBA" id="ARBA00009565"/>
    </source>
</evidence>
<dbReference type="OrthoDB" id="10071849at2759"/>
<evidence type="ECO:0000256" key="1">
    <source>
        <dbReference type="ARBA" id="ARBA00004141"/>
    </source>
</evidence>
<keyword evidence="5 6" id="KW-0472">Membrane</keyword>
<dbReference type="AlphaFoldDB" id="A0A8C5QMY9"/>
<evidence type="ECO:0000313" key="8">
    <source>
        <dbReference type="Proteomes" id="UP000694569"/>
    </source>
</evidence>
<evidence type="ECO:0000256" key="4">
    <source>
        <dbReference type="ARBA" id="ARBA00022989"/>
    </source>
</evidence>
<dbReference type="PANTHER" id="PTHR23320">
    <property type="entry name" value="MEMBRANE-SPANNING 4-DOMAINS SUBFAMILY A MS4A -RELATED"/>
    <property type="match status" value="1"/>
</dbReference>
<feature type="transmembrane region" description="Helical" evidence="6">
    <location>
        <begin position="75"/>
        <end position="97"/>
    </location>
</feature>
<keyword evidence="4 6" id="KW-1133">Transmembrane helix</keyword>
<evidence type="ECO:0000256" key="3">
    <source>
        <dbReference type="ARBA" id="ARBA00022692"/>
    </source>
</evidence>
<dbReference type="Proteomes" id="UP000694569">
    <property type="component" value="Unplaced"/>
</dbReference>
<reference evidence="7" key="1">
    <citation type="submission" date="2025-08" db="UniProtKB">
        <authorList>
            <consortium name="Ensembl"/>
        </authorList>
    </citation>
    <scope>IDENTIFICATION</scope>
</reference>
<comment type="subcellular location">
    <subcellularLocation>
        <location evidence="1">Membrane</location>
        <topology evidence="1">Multi-pass membrane protein</topology>
    </subcellularLocation>
</comment>
<protein>
    <submittedName>
        <fullName evidence="7">Uncharacterized protein</fullName>
    </submittedName>
</protein>
<accession>A0A8C5QMY9</accession>
<keyword evidence="8" id="KW-1185">Reference proteome</keyword>
<dbReference type="Ensembl" id="ENSLLET00000041777.1">
    <property type="protein sequence ID" value="ENSLLEP00000040151.1"/>
    <property type="gene ID" value="ENSLLEG00000025564.1"/>
</dbReference>
<name>A0A8C5QMY9_9ANUR</name>
<feature type="transmembrane region" description="Helical" evidence="6">
    <location>
        <begin position="174"/>
        <end position="199"/>
    </location>
</feature>
<dbReference type="Pfam" id="PF04103">
    <property type="entry name" value="CD20"/>
    <property type="match status" value="1"/>
</dbReference>
<dbReference type="GO" id="GO:0016020">
    <property type="term" value="C:membrane"/>
    <property type="evidence" value="ECO:0007669"/>
    <property type="project" value="UniProtKB-SubCell"/>
</dbReference>
<dbReference type="InterPro" id="IPR030417">
    <property type="entry name" value="MS4A"/>
</dbReference>
<comment type="similarity">
    <text evidence="2">Belongs to the MS4A family.</text>
</comment>
<reference evidence="7" key="2">
    <citation type="submission" date="2025-09" db="UniProtKB">
        <authorList>
            <consortium name="Ensembl"/>
        </authorList>
    </citation>
    <scope>IDENTIFICATION</scope>
</reference>
<keyword evidence="3 6" id="KW-0812">Transmembrane</keyword>
<feature type="transmembrane region" description="Helical" evidence="6">
    <location>
        <begin position="109"/>
        <end position="133"/>
    </location>
</feature>
<evidence type="ECO:0000313" key="7">
    <source>
        <dbReference type="Ensembl" id="ENSLLEP00000040151.1"/>
    </source>
</evidence>
<organism evidence="7 8">
    <name type="scientific">Leptobrachium leishanense</name>
    <name type="common">Leishan spiny toad</name>
    <dbReference type="NCBI Taxonomy" id="445787"/>
    <lineage>
        <taxon>Eukaryota</taxon>
        <taxon>Metazoa</taxon>
        <taxon>Chordata</taxon>
        <taxon>Craniata</taxon>
        <taxon>Vertebrata</taxon>
        <taxon>Euteleostomi</taxon>
        <taxon>Amphibia</taxon>
        <taxon>Batrachia</taxon>
        <taxon>Anura</taxon>
        <taxon>Pelobatoidea</taxon>
        <taxon>Megophryidae</taxon>
        <taxon>Leptobrachium</taxon>
    </lineage>
</organism>